<reference evidence="2" key="2">
    <citation type="journal article" date="2015" name="Fish Shellfish Immunol.">
        <title>Early steps in the European eel (Anguilla anguilla)-Vibrio vulnificus interaction in the gills: Role of the RtxA13 toxin.</title>
        <authorList>
            <person name="Callol A."/>
            <person name="Pajuelo D."/>
            <person name="Ebbesson L."/>
            <person name="Teles M."/>
            <person name="MacKenzie S."/>
            <person name="Amaro C."/>
        </authorList>
    </citation>
    <scope>NUCLEOTIDE SEQUENCE</scope>
</reference>
<evidence type="ECO:0000313" key="2">
    <source>
        <dbReference type="EMBL" id="JAH76302.1"/>
    </source>
</evidence>
<keyword evidence="1" id="KW-0812">Transmembrane</keyword>
<accession>A0A0E9VE29</accession>
<keyword evidence="1" id="KW-0472">Membrane</keyword>
<proteinExistence type="predicted"/>
<keyword evidence="1" id="KW-1133">Transmembrane helix</keyword>
<dbReference type="EMBL" id="GBXM01032275">
    <property type="protein sequence ID" value="JAH76302.1"/>
    <property type="molecule type" value="Transcribed_RNA"/>
</dbReference>
<evidence type="ECO:0000256" key="1">
    <source>
        <dbReference type="SAM" id="Phobius"/>
    </source>
</evidence>
<sequence>MGSHLFLIYIMQSATCLVCFCMGNPYNR</sequence>
<reference evidence="2" key="1">
    <citation type="submission" date="2014-11" db="EMBL/GenBank/DDBJ databases">
        <authorList>
            <person name="Amaro Gonzalez C."/>
        </authorList>
    </citation>
    <scope>NUCLEOTIDE SEQUENCE</scope>
</reference>
<protein>
    <submittedName>
        <fullName evidence="2">Uncharacterized protein</fullName>
    </submittedName>
</protein>
<dbReference type="AlphaFoldDB" id="A0A0E9VE29"/>
<feature type="transmembrane region" description="Helical" evidence="1">
    <location>
        <begin position="6"/>
        <end position="26"/>
    </location>
</feature>
<name>A0A0E9VE29_ANGAN</name>
<organism evidence="2">
    <name type="scientific">Anguilla anguilla</name>
    <name type="common">European freshwater eel</name>
    <name type="synonym">Muraena anguilla</name>
    <dbReference type="NCBI Taxonomy" id="7936"/>
    <lineage>
        <taxon>Eukaryota</taxon>
        <taxon>Metazoa</taxon>
        <taxon>Chordata</taxon>
        <taxon>Craniata</taxon>
        <taxon>Vertebrata</taxon>
        <taxon>Euteleostomi</taxon>
        <taxon>Actinopterygii</taxon>
        <taxon>Neopterygii</taxon>
        <taxon>Teleostei</taxon>
        <taxon>Anguilliformes</taxon>
        <taxon>Anguillidae</taxon>
        <taxon>Anguilla</taxon>
    </lineage>
</organism>